<dbReference type="InterPro" id="IPR004700">
    <property type="entry name" value="PTS_IIC_man"/>
</dbReference>
<name>A0A1I6P509_9BACI</name>
<keyword evidence="8 9" id="KW-0472">Membrane</keyword>
<dbReference type="OrthoDB" id="7058816at2"/>
<feature type="transmembrane region" description="Helical" evidence="9">
    <location>
        <begin position="178"/>
        <end position="198"/>
    </location>
</feature>
<dbReference type="Proteomes" id="UP000199139">
    <property type="component" value="Unassembled WGS sequence"/>
</dbReference>
<feature type="transmembrane region" description="Helical" evidence="9">
    <location>
        <begin position="26"/>
        <end position="43"/>
    </location>
</feature>
<evidence type="ECO:0000313" key="12">
    <source>
        <dbReference type="Proteomes" id="UP000199139"/>
    </source>
</evidence>
<evidence type="ECO:0000313" key="11">
    <source>
        <dbReference type="EMBL" id="SFS35304.1"/>
    </source>
</evidence>
<dbReference type="NCBIfam" id="NF040757">
    <property type="entry name" value="AgaW"/>
    <property type="match status" value="1"/>
</dbReference>
<keyword evidence="7 9" id="KW-1133">Transmembrane helix</keyword>
<dbReference type="GO" id="GO:0005886">
    <property type="term" value="C:plasma membrane"/>
    <property type="evidence" value="ECO:0007669"/>
    <property type="project" value="UniProtKB-SubCell"/>
</dbReference>
<keyword evidence="6 9" id="KW-0812">Transmembrane</keyword>
<keyword evidence="13" id="KW-1185">Reference proteome</keyword>
<evidence type="ECO:0000256" key="9">
    <source>
        <dbReference type="SAM" id="Phobius"/>
    </source>
</evidence>
<keyword evidence="2" id="KW-0813">Transport</keyword>
<dbReference type="PANTHER" id="PTHR32502:SF8">
    <property type="entry name" value="N-ACETYLGALACTOSAMINE PERMEASE IIC COMPONENT 1"/>
    <property type="match status" value="1"/>
</dbReference>
<dbReference type="PANTHER" id="PTHR32502">
    <property type="entry name" value="N-ACETYLGALACTOSAMINE PERMEASE II COMPONENT-RELATED"/>
    <property type="match status" value="1"/>
</dbReference>
<evidence type="ECO:0000256" key="5">
    <source>
        <dbReference type="ARBA" id="ARBA00022683"/>
    </source>
</evidence>
<evidence type="ECO:0000256" key="3">
    <source>
        <dbReference type="ARBA" id="ARBA00022475"/>
    </source>
</evidence>
<reference evidence="10 13" key="2">
    <citation type="submission" date="2019-07" db="EMBL/GenBank/DDBJ databases">
        <title>Whole genome shotgun sequence of Halolactibacillus miurensis NBRC 100873.</title>
        <authorList>
            <person name="Hosoyama A."/>
            <person name="Uohara A."/>
            <person name="Ohji S."/>
            <person name="Ichikawa N."/>
        </authorList>
    </citation>
    <scope>NUCLEOTIDE SEQUENCE [LARGE SCALE GENOMIC DNA]</scope>
    <source>
        <strain evidence="10 13">NBRC 100873</strain>
    </source>
</reference>
<gene>
    <name evidence="10" type="ORF">HMI01_01020</name>
    <name evidence="11" type="ORF">SAMN05421668_101206</name>
</gene>
<evidence type="ECO:0000256" key="1">
    <source>
        <dbReference type="ARBA" id="ARBA00004651"/>
    </source>
</evidence>
<keyword evidence="5" id="KW-0598">Phosphotransferase system</keyword>
<dbReference type="STRING" id="306541.SAMN05421668_101206"/>
<dbReference type="InterPro" id="IPR050303">
    <property type="entry name" value="GatZ_KbaZ_carbometab"/>
</dbReference>
<dbReference type="EMBL" id="BJWJ01000001">
    <property type="protein sequence ID" value="GEM03114.1"/>
    <property type="molecule type" value="Genomic_DNA"/>
</dbReference>
<feature type="transmembrane region" description="Helical" evidence="9">
    <location>
        <begin position="138"/>
        <end position="158"/>
    </location>
</feature>
<keyword evidence="3" id="KW-1003">Cell membrane</keyword>
<feature type="transmembrane region" description="Helical" evidence="9">
    <location>
        <begin position="205"/>
        <end position="233"/>
    </location>
</feature>
<reference evidence="11 12" key="1">
    <citation type="submission" date="2016-10" db="EMBL/GenBank/DDBJ databases">
        <authorList>
            <person name="de Groot N.N."/>
        </authorList>
    </citation>
    <scope>NUCLEOTIDE SEQUENCE [LARGE SCALE GENOMIC DNA]</scope>
    <source>
        <strain evidence="11 12">DSM 17074</strain>
    </source>
</reference>
<proteinExistence type="predicted"/>
<dbReference type="InterPro" id="IPR047835">
    <property type="entry name" value="PTS_IIC_GalNAc_AgaW-like"/>
</dbReference>
<evidence type="ECO:0000256" key="8">
    <source>
        <dbReference type="ARBA" id="ARBA00023136"/>
    </source>
</evidence>
<evidence type="ECO:0000256" key="4">
    <source>
        <dbReference type="ARBA" id="ARBA00022597"/>
    </source>
</evidence>
<organism evidence="11 12">
    <name type="scientific">Halolactibacillus miurensis</name>
    <dbReference type="NCBI Taxonomy" id="306541"/>
    <lineage>
        <taxon>Bacteria</taxon>
        <taxon>Bacillati</taxon>
        <taxon>Bacillota</taxon>
        <taxon>Bacilli</taxon>
        <taxon>Bacillales</taxon>
        <taxon>Bacillaceae</taxon>
        <taxon>Halolactibacillus</taxon>
    </lineage>
</organism>
<dbReference type="Proteomes" id="UP000321773">
    <property type="component" value="Unassembled WGS sequence"/>
</dbReference>
<keyword evidence="4" id="KW-0762">Sugar transport</keyword>
<dbReference type="Pfam" id="PF03609">
    <property type="entry name" value="EII-Sor"/>
    <property type="match status" value="1"/>
</dbReference>
<accession>A0A1I6P509</accession>
<evidence type="ECO:0000256" key="2">
    <source>
        <dbReference type="ARBA" id="ARBA00022448"/>
    </source>
</evidence>
<dbReference type="GO" id="GO:0009401">
    <property type="term" value="P:phosphoenolpyruvate-dependent sugar phosphotransferase system"/>
    <property type="evidence" value="ECO:0007669"/>
    <property type="project" value="UniProtKB-KW"/>
</dbReference>
<evidence type="ECO:0000313" key="13">
    <source>
        <dbReference type="Proteomes" id="UP000321773"/>
    </source>
</evidence>
<dbReference type="PROSITE" id="PS51106">
    <property type="entry name" value="PTS_EIIC_TYPE_4"/>
    <property type="match status" value="1"/>
</dbReference>
<sequence length="263" mass="27884">MLMEALLIGLWAGIAGIDQFNGLTHIHRPIVTGAIIGLILGDLKLGLMAGATLELVWAGMVPLAGAQPPNVVIGGVIGTAFAILTNQDPAVAVGVAVPFAVAAQAIITLIFTGFSPLMHKMDEHAKQANTDGIDRLNYLQPILLFAFFFIIAFLPIFFGAEQAANIVNMLPEWLINGLSVAGGIMPAIGFAMLLNIMFKWVYAPFFAIGFVAVAYGNLPILAIAIVGVAIAAYDYFNQNNTKLKVAGHSNVSIDDEEDYSDGI</sequence>
<protein>
    <submittedName>
        <fullName evidence="10">PTS acetylgalactosamine transporter subunit IIC</fullName>
    </submittedName>
    <submittedName>
        <fullName evidence="11">PTS system, N-acetylgalactosamine-specific IIC component</fullName>
    </submittedName>
</protein>
<dbReference type="AlphaFoldDB" id="A0A1I6P509"/>
<comment type="subcellular location">
    <subcellularLocation>
        <location evidence="1">Cell membrane</location>
        <topology evidence="1">Multi-pass membrane protein</topology>
    </subcellularLocation>
</comment>
<evidence type="ECO:0000256" key="7">
    <source>
        <dbReference type="ARBA" id="ARBA00022989"/>
    </source>
</evidence>
<evidence type="ECO:0000313" key="10">
    <source>
        <dbReference type="EMBL" id="GEM03114.1"/>
    </source>
</evidence>
<feature type="transmembrane region" description="Helical" evidence="9">
    <location>
        <begin position="90"/>
        <end position="117"/>
    </location>
</feature>
<feature type="transmembrane region" description="Helical" evidence="9">
    <location>
        <begin position="55"/>
        <end position="84"/>
    </location>
</feature>
<dbReference type="RefSeq" id="WP_062319475.1">
    <property type="nucleotide sequence ID" value="NZ_BJWJ01000001.1"/>
</dbReference>
<evidence type="ECO:0000256" key="6">
    <source>
        <dbReference type="ARBA" id="ARBA00022692"/>
    </source>
</evidence>
<dbReference type="EMBL" id="FPAI01000001">
    <property type="protein sequence ID" value="SFS35304.1"/>
    <property type="molecule type" value="Genomic_DNA"/>
</dbReference>